<evidence type="ECO:0000313" key="6">
    <source>
        <dbReference type="EMBL" id="CBJ29318.1"/>
    </source>
</evidence>
<accession>D7FKB5</accession>
<feature type="compositionally biased region" description="Basic and acidic residues" evidence="3">
    <location>
        <begin position="789"/>
        <end position="811"/>
    </location>
</feature>
<dbReference type="OrthoDB" id="545063at2759"/>
<dbReference type="AlphaFoldDB" id="D7FKB5"/>
<feature type="region of interest" description="Disordered" evidence="3">
    <location>
        <begin position="385"/>
        <end position="408"/>
    </location>
</feature>
<dbReference type="GO" id="GO:0005737">
    <property type="term" value="C:cytoplasm"/>
    <property type="evidence" value="ECO:0007669"/>
    <property type="project" value="TreeGrafter"/>
</dbReference>
<dbReference type="PANTHER" id="PTHR22997:SF0">
    <property type="entry name" value="PIH1 DOMAIN-CONTAINING PROTEIN 1"/>
    <property type="match status" value="1"/>
</dbReference>
<evidence type="ECO:0000256" key="2">
    <source>
        <dbReference type="ARBA" id="ARBA00040540"/>
    </source>
</evidence>
<feature type="region of interest" description="Disordered" evidence="3">
    <location>
        <begin position="1"/>
        <end position="31"/>
    </location>
</feature>
<dbReference type="InterPro" id="IPR050734">
    <property type="entry name" value="PIH1/Kintoun_subfamily"/>
</dbReference>
<feature type="compositionally biased region" description="Low complexity" evidence="3">
    <location>
        <begin position="653"/>
        <end position="671"/>
    </location>
</feature>
<feature type="compositionally biased region" description="Basic and acidic residues" evidence="3">
    <location>
        <begin position="509"/>
        <end position="522"/>
    </location>
</feature>
<feature type="compositionally biased region" description="Low complexity" evidence="3">
    <location>
        <begin position="840"/>
        <end position="864"/>
    </location>
</feature>
<dbReference type="EMBL" id="FN649728">
    <property type="protein sequence ID" value="CBJ29318.1"/>
    <property type="molecule type" value="Genomic_DNA"/>
</dbReference>
<dbReference type="STRING" id="2880.D7FKB5"/>
<feature type="compositionally biased region" description="Low complexity" evidence="3">
    <location>
        <begin position="733"/>
        <end position="743"/>
    </location>
</feature>
<feature type="region of interest" description="Disordered" evidence="3">
    <location>
        <begin position="249"/>
        <end position="352"/>
    </location>
</feature>
<evidence type="ECO:0000259" key="5">
    <source>
        <dbReference type="Pfam" id="PF18201"/>
    </source>
</evidence>
<dbReference type="InterPro" id="IPR012981">
    <property type="entry name" value="PIH1_N"/>
</dbReference>
<feature type="compositionally biased region" description="Basic and acidic residues" evidence="3">
    <location>
        <begin position="576"/>
        <end position="600"/>
    </location>
</feature>
<feature type="compositionally biased region" description="Gly residues" evidence="3">
    <location>
        <begin position="276"/>
        <end position="296"/>
    </location>
</feature>
<dbReference type="Proteomes" id="UP000002630">
    <property type="component" value="Linkage Group LG03"/>
</dbReference>
<dbReference type="Pfam" id="PF08190">
    <property type="entry name" value="PIH1"/>
    <property type="match status" value="1"/>
</dbReference>
<feature type="compositionally biased region" description="Polar residues" evidence="3">
    <location>
        <begin position="712"/>
        <end position="721"/>
    </location>
</feature>
<feature type="compositionally biased region" description="Gly residues" evidence="3">
    <location>
        <begin position="19"/>
        <end position="31"/>
    </location>
</feature>
<dbReference type="InterPro" id="IPR041442">
    <property type="entry name" value="PIH1D1/2/3_CS-like"/>
</dbReference>
<evidence type="ECO:0000256" key="3">
    <source>
        <dbReference type="SAM" id="MobiDB-lite"/>
    </source>
</evidence>
<evidence type="ECO:0000259" key="4">
    <source>
        <dbReference type="Pfam" id="PF08190"/>
    </source>
</evidence>
<dbReference type="InParanoid" id="D7FKB5"/>
<keyword evidence="7" id="KW-1185">Reference proteome</keyword>
<dbReference type="PANTHER" id="PTHR22997">
    <property type="entry name" value="PIH1 DOMAIN-CONTAINING PROTEIN 1"/>
    <property type="match status" value="1"/>
</dbReference>
<protein>
    <recommendedName>
        <fullName evidence="2">PIH1 domain-containing protein 1</fullName>
    </recommendedName>
</protein>
<dbReference type="EMBL" id="FN648021">
    <property type="protein sequence ID" value="CBJ29318.1"/>
    <property type="molecule type" value="Genomic_DNA"/>
</dbReference>
<feature type="domain" description="PIH1 N-terminal" evidence="4">
    <location>
        <begin position="134"/>
        <end position="227"/>
    </location>
</feature>
<feature type="compositionally biased region" description="Basic and acidic residues" evidence="3">
    <location>
        <begin position="390"/>
        <end position="405"/>
    </location>
</feature>
<feature type="domain" description="PIH1D1/2/3 CS-like" evidence="5">
    <location>
        <begin position="866"/>
        <end position="917"/>
    </location>
</feature>
<feature type="region of interest" description="Disordered" evidence="3">
    <location>
        <begin position="509"/>
        <end position="869"/>
    </location>
</feature>
<dbReference type="Pfam" id="PF18201">
    <property type="entry name" value="PIH1_CS"/>
    <property type="match status" value="1"/>
</dbReference>
<gene>
    <name evidence="6" type="ORF">Esi_0143_0012</name>
</gene>
<organism evidence="6 7">
    <name type="scientific">Ectocarpus siliculosus</name>
    <name type="common">Brown alga</name>
    <name type="synonym">Conferva siliculosa</name>
    <dbReference type="NCBI Taxonomy" id="2880"/>
    <lineage>
        <taxon>Eukaryota</taxon>
        <taxon>Sar</taxon>
        <taxon>Stramenopiles</taxon>
        <taxon>Ochrophyta</taxon>
        <taxon>PX clade</taxon>
        <taxon>Phaeophyceae</taxon>
        <taxon>Ectocarpales</taxon>
        <taxon>Ectocarpaceae</taxon>
        <taxon>Ectocarpus</taxon>
    </lineage>
</organism>
<name>D7FKB5_ECTSI</name>
<proteinExistence type="inferred from homology"/>
<evidence type="ECO:0000256" key="1">
    <source>
        <dbReference type="ARBA" id="ARBA00008511"/>
    </source>
</evidence>
<dbReference type="eggNOG" id="ENOG502S62G">
    <property type="taxonomic scope" value="Eukaryota"/>
</dbReference>
<feature type="compositionally biased region" description="Gly residues" evidence="3">
    <location>
        <begin position="340"/>
        <end position="352"/>
    </location>
</feature>
<evidence type="ECO:0000313" key="7">
    <source>
        <dbReference type="Proteomes" id="UP000002630"/>
    </source>
</evidence>
<reference evidence="6 7" key="1">
    <citation type="journal article" date="2010" name="Nature">
        <title>The Ectocarpus genome and the independent evolution of multicellularity in brown algae.</title>
        <authorList>
            <person name="Cock J.M."/>
            <person name="Sterck L."/>
            <person name="Rouze P."/>
            <person name="Scornet D."/>
            <person name="Allen A.E."/>
            <person name="Amoutzias G."/>
            <person name="Anthouard V."/>
            <person name="Artiguenave F."/>
            <person name="Aury J.M."/>
            <person name="Badger J.H."/>
            <person name="Beszteri B."/>
            <person name="Billiau K."/>
            <person name="Bonnet E."/>
            <person name="Bothwell J.H."/>
            <person name="Bowler C."/>
            <person name="Boyen C."/>
            <person name="Brownlee C."/>
            <person name="Carrano C.J."/>
            <person name="Charrier B."/>
            <person name="Cho G.Y."/>
            <person name="Coelho S.M."/>
            <person name="Collen J."/>
            <person name="Corre E."/>
            <person name="Da Silva C."/>
            <person name="Delage L."/>
            <person name="Delaroque N."/>
            <person name="Dittami S.M."/>
            <person name="Doulbeau S."/>
            <person name="Elias M."/>
            <person name="Farnham G."/>
            <person name="Gachon C.M."/>
            <person name="Gschloessl B."/>
            <person name="Heesch S."/>
            <person name="Jabbari K."/>
            <person name="Jubin C."/>
            <person name="Kawai H."/>
            <person name="Kimura K."/>
            <person name="Kloareg B."/>
            <person name="Kupper F.C."/>
            <person name="Lang D."/>
            <person name="Le Bail A."/>
            <person name="Leblanc C."/>
            <person name="Lerouge P."/>
            <person name="Lohr M."/>
            <person name="Lopez P.J."/>
            <person name="Martens C."/>
            <person name="Maumus F."/>
            <person name="Michel G."/>
            <person name="Miranda-Saavedra D."/>
            <person name="Morales J."/>
            <person name="Moreau H."/>
            <person name="Motomura T."/>
            <person name="Nagasato C."/>
            <person name="Napoli C.A."/>
            <person name="Nelson D.R."/>
            <person name="Nyvall-Collen P."/>
            <person name="Peters A.F."/>
            <person name="Pommier C."/>
            <person name="Potin P."/>
            <person name="Poulain J."/>
            <person name="Quesneville H."/>
            <person name="Read B."/>
            <person name="Rensing S.A."/>
            <person name="Ritter A."/>
            <person name="Rousvoal S."/>
            <person name="Samanta M."/>
            <person name="Samson G."/>
            <person name="Schroeder D.C."/>
            <person name="Segurens B."/>
            <person name="Strittmatter M."/>
            <person name="Tonon T."/>
            <person name="Tregear J.W."/>
            <person name="Valentin K."/>
            <person name="von Dassow P."/>
            <person name="Yamagishi T."/>
            <person name="Van de Peer Y."/>
            <person name="Wincker P."/>
        </authorList>
    </citation>
    <scope>NUCLEOTIDE SEQUENCE [LARGE SCALE GENOMIC DNA]</scope>
    <source>
        <strain evidence="7">Ec32 / CCAP1310/4</strain>
    </source>
</reference>
<feature type="region of interest" description="Disordered" evidence="3">
    <location>
        <begin position="435"/>
        <end position="458"/>
    </location>
</feature>
<sequence length="920" mass="93770">MNSALFHSARPGDIRSGRTAGGLGGGGGGNSGRVGMREAAALAKEMGFGQDFGPQAANMWKMLDDLAVTDSAAYAEMAKAGAHALRKPKGKFFTPIPGFVVKASLQRPWAPLPSAVDGGVGGGTGKVVENAAVGTKVFINLCEHEGVSPPIDQTDSPVDVTKEGRNASGLRIPMFVSRVRETTDHSDERALAVDVVFHPWVLRCSKGEPRFRDQVVALAAGWITKEHPGLVVSQRRKLLKLCTYKGGDGAKGGTPVPFPAGDASSQADPLEERTRGSGGGPAAGVGGSSGAGGGGLLDDPKSLLAAIRSSEPDGESGVGGNGDSKEGKQEVATASTVDGGPTGRGEGDGIPGALGLNAHGGYRKGGGNRNASATRDILLPGALAGLASDSGDRKRTENGLNEGRRGPLISEIVPDTSTTTARAGDGGEALRQVSDDSRAVDGCQGQEPGVERKVGKKSAPVVKKGFLSSFKVGGKAGLERAPLYPPGGSENGAEPSAYAKLMSRCKVVDTRDHSKEEMDAAMKAHAGGGAPLRPASQTPEPKPSPTPTAGRAGRKPAASAAVKKGFLGAGVGRGRIKGEEGGGRGDARGRSSKVDREYERLVALADPEMGDGTGGKPSHGGEEDPMTEQLAQLAKILGPAAPLPETPFGPGCATASSSSSSTRPSTSVAVPKASNLAADATGDTLPPSRSAKRSEGGADGGADGSCAARNKLPTSAPNQGSEEGRQAILAREAVAPVTTAPTTEMEGQPPLPAPAPTNTVSPAGVEDAEGSRSCRHTQPLSPAVSAAALKEREPVYRIEELVSRTSEDARSGSDNGGGGRKAKRAFQVTIDLPEMKESAGTKQGKQAGGTTSTRSSGTAGKRTGPSLSDVELDVSPAFLQLNVPGKYQLRLEMPCVVDEDSVTAKFSKSQAVLKVSIREK</sequence>
<comment type="similarity">
    <text evidence="1">Belongs to the PIH1 family.</text>
</comment>